<protein>
    <submittedName>
        <fullName evidence="1">Phage-related protein</fullName>
    </submittedName>
</protein>
<accession>D3DZU6</accession>
<dbReference type="STRING" id="634498.mru_0270"/>
<dbReference type="Proteomes" id="UP000008680">
    <property type="component" value="Chromosome"/>
</dbReference>
<dbReference type="eggNOG" id="arCOG12649">
    <property type="taxonomic scope" value="Archaea"/>
</dbReference>
<dbReference type="EMBL" id="CP001719">
    <property type="protein sequence ID" value="ADC46122.1"/>
    <property type="molecule type" value="Genomic_DNA"/>
</dbReference>
<sequence>MMANKIRVNLTVDPNLWQLAKDKLPCSRSEFFENQLKMFLGIEDDESEIIKDIQTKENEINALRDKLCHVRKSKQLKLESNKSMEKAMASLNRMHKKYGKIGENQIRNLAHVHKVDFDDLKKECQDNCMNIFEFAEVPKHDSVM</sequence>
<reference evidence="1 2" key="1">
    <citation type="journal article" date="2010" name="PLoS ONE">
        <title>The genome sequence of the rumen methanogen Methanobrevibacter ruminantium reveals new possibilities for controlling ruminant methane emissions.</title>
        <authorList>
            <person name="Leahy S.C."/>
            <person name="Kelly W.J."/>
            <person name="Altermann E."/>
            <person name="Ronimus R.S."/>
            <person name="Yeoman C.J."/>
            <person name="Pacheco D.M."/>
            <person name="Li D."/>
            <person name="Kong Z."/>
            <person name="McTavish S."/>
            <person name="Sang C."/>
            <person name="Lambie S.C."/>
            <person name="Janssen P.H."/>
            <person name="Dey D."/>
            <person name="Attwood G.T."/>
        </authorList>
    </citation>
    <scope>NUCLEOTIDE SEQUENCE [LARGE SCALE GENOMIC DNA]</scope>
    <source>
        <strain evidence="2">ATCC 35063 / DSM 1093 / JCM 13430 / OCM 146 / M1</strain>
    </source>
</reference>
<name>D3DZU6_METRM</name>
<keyword evidence="2" id="KW-1185">Reference proteome</keyword>
<dbReference type="AlphaFoldDB" id="D3DZU6"/>
<evidence type="ECO:0000313" key="1">
    <source>
        <dbReference type="EMBL" id="ADC46122.1"/>
    </source>
</evidence>
<dbReference type="KEGG" id="mru:mru_0270"/>
<gene>
    <name evidence="1" type="ordered locus">mru_0270</name>
</gene>
<proteinExistence type="predicted"/>
<dbReference type="PATRIC" id="fig|634498.28.peg.273"/>
<organism evidence="1 2">
    <name type="scientific">Methanobrevibacter ruminantium (strain ATCC 35063 / DSM 1093 / JCM 13430 / OCM 146 / M1)</name>
    <name type="common">Methanobacterium ruminantium</name>
    <dbReference type="NCBI Taxonomy" id="634498"/>
    <lineage>
        <taxon>Archaea</taxon>
        <taxon>Methanobacteriati</taxon>
        <taxon>Methanobacteriota</taxon>
        <taxon>Methanomada group</taxon>
        <taxon>Methanobacteria</taxon>
        <taxon>Methanobacteriales</taxon>
        <taxon>Methanobacteriaceae</taxon>
        <taxon>Methanobrevibacter</taxon>
    </lineage>
</organism>
<dbReference type="HOGENOM" id="CLU_1792156_0_0_2"/>
<evidence type="ECO:0000313" key="2">
    <source>
        <dbReference type="Proteomes" id="UP000008680"/>
    </source>
</evidence>